<sequence>MESTTPPAAPGTGSPRRHSALSVAARMADVARWLEEHKALNVVSLDLNGQNAFTTALVIASAGSARHARSLADGLGELCRLRNYEYLRTEGYAAGQWILVDMNDLVVNIFQEPMRALYGLEALWGAHNAGEARP</sequence>
<dbReference type="GO" id="GO:0005737">
    <property type="term" value="C:cytoplasm"/>
    <property type="evidence" value="ECO:0007669"/>
    <property type="project" value="UniProtKB-SubCell"/>
</dbReference>
<gene>
    <name evidence="2" type="primary">rsfS</name>
    <name evidence="3" type="ORF">SAMN05192586_10817</name>
</gene>
<dbReference type="Pfam" id="PF02410">
    <property type="entry name" value="RsfS"/>
    <property type="match status" value="1"/>
</dbReference>
<protein>
    <recommendedName>
        <fullName evidence="2">Ribosomal silencing factor RsfS</fullName>
    </recommendedName>
</protein>
<keyword evidence="2" id="KW-0678">Repressor</keyword>
<proteinExistence type="inferred from homology"/>
<dbReference type="PANTHER" id="PTHR21043">
    <property type="entry name" value="IOJAP SUPERFAMILY ORTHOLOG"/>
    <property type="match status" value="1"/>
</dbReference>
<dbReference type="InterPro" id="IPR043519">
    <property type="entry name" value="NT_sf"/>
</dbReference>
<evidence type="ECO:0000313" key="3">
    <source>
        <dbReference type="EMBL" id="SDF57229.1"/>
    </source>
</evidence>
<organism evidence="3 4">
    <name type="scientific">Desulfovibrio legallii</name>
    <dbReference type="NCBI Taxonomy" id="571438"/>
    <lineage>
        <taxon>Bacteria</taxon>
        <taxon>Pseudomonadati</taxon>
        <taxon>Thermodesulfobacteriota</taxon>
        <taxon>Desulfovibrionia</taxon>
        <taxon>Desulfovibrionales</taxon>
        <taxon>Desulfovibrionaceae</taxon>
        <taxon>Desulfovibrio</taxon>
    </lineage>
</organism>
<comment type="function">
    <text evidence="2">Functions as a ribosomal silencing factor. Interacts with ribosomal protein uL14 (rplN), blocking formation of intersubunit bridge B8. Prevents association of the 30S and 50S ribosomal subunits and the formation of functional ribosomes, thus repressing translation.</text>
</comment>
<keyword evidence="2" id="KW-0963">Cytoplasm</keyword>
<dbReference type="GO" id="GO:0042256">
    <property type="term" value="P:cytosolic ribosome assembly"/>
    <property type="evidence" value="ECO:0007669"/>
    <property type="project" value="UniProtKB-UniRule"/>
</dbReference>
<dbReference type="HAMAP" id="MF_01477">
    <property type="entry name" value="Iojap_RsfS"/>
    <property type="match status" value="1"/>
</dbReference>
<dbReference type="PANTHER" id="PTHR21043:SF0">
    <property type="entry name" value="MITOCHONDRIAL ASSEMBLY OF RIBOSOMAL LARGE SUBUNIT PROTEIN 1"/>
    <property type="match status" value="1"/>
</dbReference>
<dbReference type="GO" id="GO:0090071">
    <property type="term" value="P:negative regulation of ribosome biogenesis"/>
    <property type="evidence" value="ECO:0007669"/>
    <property type="project" value="UniProtKB-UniRule"/>
</dbReference>
<dbReference type="GO" id="GO:0043023">
    <property type="term" value="F:ribosomal large subunit binding"/>
    <property type="evidence" value="ECO:0007669"/>
    <property type="project" value="TreeGrafter"/>
</dbReference>
<evidence type="ECO:0000256" key="1">
    <source>
        <dbReference type="ARBA" id="ARBA00010574"/>
    </source>
</evidence>
<keyword evidence="2" id="KW-0810">Translation regulation</keyword>
<dbReference type="GO" id="GO:0017148">
    <property type="term" value="P:negative regulation of translation"/>
    <property type="evidence" value="ECO:0007669"/>
    <property type="project" value="UniProtKB-UniRule"/>
</dbReference>
<dbReference type="Proteomes" id="UP000199355">
    <property type="component" value="Unassembled WGS sequence"/>
</dbReference>
<dbReference type="EMBL" id="FNBX01000008">
    <property type="protein sequence ID" value="SDF57229.1"/>
    <property type="molecule type" value="Genomic_DNA"/>
</dbReference>
<reference evidence="4" key="1">
    <citation type="submission" date="2016-10" db="EMBL/GenBank/DDBJ databases">
        <authorList>
            <person name="Varghese N."/>
            <person name="Submissions S."/>
        </authorList>
    </citation>
    <scope>NUCLEOTIDE SEQUENCE [LARGE SCALE GENOMIC DNA]</scope>
    <source>
        <strain evidence="4">KHC7</strain>
    </source>
</reference>
<name>A0A1G7M7N0_9BACT</name>
<comment type="similarity">
    <text evidence="1 2">Belongs to the Iojap/RsfS family.</text>
</comment>
<accession>A0A1G7M7N0</accession>
<comment type="subcellular location">
    <subcellularLocation>
        <location evidence="2">Cytoplasm</location>
    </subcellularLocation>
</comment>
<evidence type="ECO:0000313" key="4">
    <source>
        <dbReference type="Proteomes" id="UP000199355"/>
    </source>
</evidence>
<dbReference type="AlphaFoldDB" id="A0A1G7M7N0"/>
<comment type="subunit">
    <text evidence="2">Interacts with ribosomal protein uL14 (rplN).</text>
</comment>
<evidence type="ECO:0000256" key="2">
    <source>
        <dbReference type="HAMAP-Rule" id="MF_01477"/>
    </source>
</evidence>
<dbReference type="Gene3D" id="3.30.460.10">
    <property type="entry name" value="Beta Polymerase, domain 2"/>
    <property type="match status" value="1"/>
</dbReference>
<keyword evidence="4" id="KW-1185">Reference proteome</keyword>
<dbReference type="SUPFAM" id="SSF81301">
    <property type="entry name" value="Nucleotidyltransferase"/>
    <property type="match status" value="1"/>
</dbReference>
<dbReference type="STRING" id="571438.SAMN05192586_10817"/>
<dbReference type="NCBIfam" id="TIGR00090">
    <property type="entry name" value="rsfS_iojap_ybeB"/>
    <property type="match status" value="1"/>
</dbReference>
<dbReference type="InterPro" id="IPR004394">
    <property type="entry name" value="Iojap/RsfS/C7orf30"/>
</dbReference>
<dbReference type="RefSeq" id="WP_180365410.1">
    <property type="nucleotide sequence ID" value="NZ_FNBX01000008.1"/>
</dbReference>